<evidence type="ECO:0000256" key="3">
    <source>
        <dbReference type="ARBA" id="ARBA00022695"/>
    </source>
</evidence>
<keyword evidence="1" id="KW-0645">Protease</keyword>
<dbReference type="PROSITE" id="PS50878">
    <property type="entry name" value="RT_POL"/>
    <property type="match status" value="1"/>
</dbReference>
<dbReference type="PANTHER" id="PTHR24559">
    <property type="entry name" value="TRANSPOSON TY3-I GAG-POL POLYPROTEIN"/>
    <property type="match status" value="1"/>
</dbReference>
<dbReference type="Gene3D" id="3.10.10.10">
    <property type="entry name" value="HIV Type 1 Reverse Transcriptase, subunit A, domain 1"/>
    <property type="match status" value="1"/>
</dbReference>
<keyword evidence="6" id="KW-0378">Hydrolase</keyword>
<dbReference type="InterPro" id="IPR043502">
    <property type="entry name" value="DNA/RNA_pol_sf"/>
</dbReference>
<sequence>VQPQMKVLHPDLQKVINQHVVVFKEPRGLPPEREHDHAIQLILGSQPPNIRPYRYPYVQKSEIEKMVEEMLEMGIIRHSQSAYSAPVVMVRRKDGRWHMCPDYRELNKFTIKDKFPIPVIDDLLDELHGAIYFTKLDLRSGYHQIRVKQEDIHKITFRTHQGHYEFLVMPFGLTNAPSTFQSLMNSVFRPFLRIFVLVFFDDILIYSKSWEKHLHHVNTSLRSLRETSTLCQAFKVFFWGTGSGILGPYCFS</sequence>
<dbReference type="AlphaFoldDB" id="A0AA38G7W1"/>
<keyword evidence="5" id="KW-0255">Endonuclease</keyword>
<dbReference type="PANTHER" id="PTHR24559:SF441">
    <property type="entry name" value="NUCLEOTIDYLTRANSFERASE, RIBONUCLEASE H"/>
    <property type="match status" value="1"/>
</dbReference>
<dbReference type="GO" id="GO:0004519">
    <property type="term" value="F:endonuclease activity"/>
    <property type="evidence" value="ECO:0007669"/>
    <property type="project" value="UniProtKB-KW"/>
</dbReference>
<evidence type="ECO:0000259" key="8">
    <source>
        <dbReference type="PROSITE" id="PS50878"/>
    </source>
</evidence>
<organism evidence="9 10">
    <name type="scientific">Taxus chinensis</name>
    <name type="common">Chinese yew</name>
    <name type="synonym">Taxus wallichiana var. chinensis</name>
    <dbReference type="NCBI Taxonomy" id="29808"/>
    <lineage>
        <taxon>Eukaryota</taxon>
        <taxon>Viridiplantae</taxon>
        <taxon>Streptophyta</taxon>
        <taxon>Embryophyta</taxon>
        <taxon>Tracheophyta</taxon>
        <taxon>Spermatophyta</taxon>
        <taxon>Pinopsida</taxon>
        <taxon>Pinidae</taxon>
        <taxon>Conifers II</taxon>
        <taxon>Cupressales</taxon>
        <taxon>Taxaceae</taxon>
        <taxon>Taxus</taxon>
    </lineage>
</organism>
<keyword evidence="4" id="KW-0540">Nuclease</keyword>
<dbReference type="InterPro" id="IPR053134">
    <property type="entry name" value="RNA-dir_DNA_polymerase"/>
</dbReference>
<evidence type="ECO:0000256" key="5">
    <source>
        <dbReference type="ARBA" id="ARBA00022759"/>
    </source>
</evidence>
<keyword evidence="10" id="KW-1185">Reference proteome</keyword>
<dbReference type="GO" id="GO:0003964">
    <property type="term" value="F:RNA-directed DNA polymerase activity"/>
    <property type="evidence" value="ECO:0007669"/>
    <property type="project" value="UniProtKB-KW"/>
</dbReference>
<accession>A0AA38G7W1</accession>
<feature type="non-terminal residue" evidence="9">
    <location>
        <position position="1"/>
    </location>
</feature>
<evidence type="ECO:0000256" key="6">
    <source>
        <dbReference type="ARBA" id="ARBA00022801"/>
    </source>
</evidence>
<name>A0AA38G7W1_TAXCH</name>
<keyword evidence="2" id="KW-0808">Transferase</keyword>
<dbReference type="Gene3D" id="3.30.70.270">
    <property type="match status" value="1"/>
</dbReference>
<evidence type="ECO:0000256" key="1">
    <source>
        <dbReference type="ARBA" id="ARBA00022670"/>
    </source>
</evidence>
<dbReference type="FunFam" id="3.10.10.10:FF:000007">
    <property type="entry name" value="Retrovirus-related Pol polyprotein from transposon 17.6-like Protein"/>
    <property type="match status" value="1"/>
</dbReference>
<feature type="domain" description="Reverse transcriptase" evidence="8">
    <location>
        <begin position="71"/>
        <end position="252"/>
    </location>
</feature>
<dbReference type="OMA" id="RTHEEYY"/>
<comment type="caution">
    <text evidence="9">The sequence shown here is derived from an EMBL/GenBank/DDBJ whole genome shotgun (WGS) entry which is preliminary data.</text>
</comment>
<dbReference type="EMBL" id="JAHRHJ020000005">
    <property type="protein sequence ID" value="KAH9316798.1"/>
    <property type="molecule type" value="Genomic_DNA"/>
</dbReference>
<dbReference type="CDD" id="cd01647">
    <property type="entry name" value="RT_LTR"/>
    <property type="match status" value="1"/>
</dbReference>
<dbReference type="GO" id="GO:0008233">
    <property type="term" value="F:peptidase activity"/>
    <property type="evidence" value="ECO:0007669"/>
    <property type="project" value="UniProtKB-KW"/>
</dbReference>
<dbReference type="GO" id="GO:0006508">
    <property type="term" value="P:proteolysis"/>
    <property type="evidence" value="ECO:0007669"/>
    <property type="project" value="UniProtKB-KW"/>
</dbReference>
<dbReference type="Pfam" id="PF00078">
    <property type="entry name" value="RVT_1"/>
    <property type="match status" value="1"/>
</dbReference>
<evidence type="ECO:0000313" key="9">
    <source>
        <dbReference type="EMBL" id="KAH9316798.1"/>
    </source>
</evidence>
<protein>
    <recommendedName>
        <fullName evidence="8">Reverse transcriptase domain-containing protein</fullName>
    </recommendedName>
</protein>
<evidence type="ECO:0000313" key="10">
    <source>
        <dbReference type="Proteomes" id="UP000824469"/>
    </source>
</evidence>
<dbReference type="SUPFAM" id="SSF56672">
    <property type="entry name" value="DNA/RNA polymerases"/>
    <property type="match status" value="1"/>
</dbReference>
<keyword evidence="3" id="KW-0548">Nucleotidyltransferase</keyword>
<keyword evidence="7" id="KW-0695">RNA-directed DNA polymerase</keyword>
<evidence type="ECO:0000256" key="2">
    <source>
        <dbReference type="ARBA" id="ARBA00022679"/>
    </source>
</evidence>
<dbReference type="InterPro" id="IPR000477">
    <property type="entry name" value="RT_dom"/>
</dbReference>
<proteinExistence type="predicted"/>
<evidence type="ECO:0000256" key="7">
    <source>
        <dbReference type="ARBA" id="ARBA00022918"/>
    </source>
</evidence>
<dbReference type="InterPro" id="IPR043128">
    <property type="entry name" value="Rev_trsase/Diguanyl_cyclase"/>
</dbReference>
<evidence type="ECO:0000256" key="4">
    <source>
        <dbReference type="ARBA" id="ARBA00022722"/>
    </source>
</evidence>
<gene>
    <name evidence="9" type="ORF">KI387_044536</name>
</gene>
<reference evidence="9 10" key="1">
    <citation type="journal article" date="2021" name="Nat. Plants">
        <title>The Taxus genome provides insights into paclitaxel biosynthesis.</title>
        <authorList>
            <person name="Xiong X."/>
            <person name="Gou J."/>
            <person name="Liao Q."/>
            <person name="Li Y."/>
            <person name="Zhou Q."/>
            <person name="Bi G."/>
            <person name="Li C."/>
            <person name="Du R."/>
            <person name="Wang X."/>
            <person name="Sun T."/>
            <person name="Guo L."/>
            <person name="Liang H."/>
            <person name="Lu P."/>
            <person name="Wu Y."/>
            <person name="Zhang Z."/>
            <person name="Ro D.K."/>
            <person name="Shang Y."/>
            <person name="Huang S."/>
            <person name="Yan J."/>
        </authorList>
    </citation>
    <scope>NUCLEOTIDE SEQUENCE [LARGE SCALE GENOMIC DNA]</scope>
    <source>
        <strain evidence="9">Ta-2019</strain>
    </source>
</reference>
<dbReference type="Proteomes" id="UP000824469">
    <property type="component" value="Unassembled WGS sequence"/>
</dbReference>